<comment type="caution">
    <text evidence="2">The sequence shown here is derived from an EMBL/GenBank/DDBJ whole genome shotgun (WGS) entry which is preliminary data.</text>
</comment>
<dbReference type="AlphaFoldDB" id="A0A4R7SX30"/>
<protein>
    <submittedName>
        <fullName evidence="2">Methyltransferase family protein</fullName>
    </submittedName>
</protein>
<dbReference type="InterPro" id="IPR029063">
    <property type="entry name" value="SAM-dependent_MTases_sf"/>
</dbReference>
<dbReference type="PANTHER" id="PTHR45036:SF1">
    <property type="entry name" value="METHYLTRANSFERASE LIKE 7A"/>
    <property type="match status" value="1"/>
</dbReference>
<gene>
    <name evidence="2" type="ORF">EV138_5999</name>
</gene>
<dbReference type="EMBL" id="SOCE01000002">
    <property type="protein sequence ID" value="TDU83535.1"/>
    <property type="molecule type" value="Genomic_DNA"/>
</dbReference>
<dbReference type="GO" id="GO:0032259">
    <property type="term" value="P:methylation"/>
    <property type="evidence" value="ECO:0007669"/>
    <property type="project" value="UniProtKB-KW"/>
</dbReference>
<dbReference type="InterPro" id="IPR052356">
    <property type="entry name" value="Thiol_S-MT"/>
</dbReference>
<evidence type="ECO:0000313" key="2">
    <source>
        <dbReference type="EMBL" id="TDU83535.1"/>
    </source>
</evidence>
<keyword evidence="2" id="KW-0489">Methyltransferase</keyword>
<proteinExistence type="predicted"/>
<dbReference type="CDD" id="cd02440">
    <property type="entry name" value="AdoMet_MTases"/>
    <property type="match status" value="1"/>
</dbReference>
<dbReference type="RefSeq" id="WP_133982844.1">
    <property type="nucleotide sequence ID" value="NZ_SOCE01000002.1"/>
</dbReference>
<dbReference type="OrthoDB" id="65624at2"/>
<dbReference type="InterPro" id="IPR013216">
    <property type="entry name" value="Methyltransf_11"/>
</dbReference>
<name>A0A4R7SX30_9ACTN</name>
<organism evidence="2 3">
    <name type="scientific">Kribbella voronezhensis</name>
    <dbReference type="NCBI Taxonomy" id="2512212"/>
    <lineage>
        <taxon>Bacteria</taxon>
        <taxon>Bacillati</taxon>
        <taxon>Actinomycetota</taxon>
        <taxon>Actinomycetes</taxon>
        <taxon>Propionibacteriales</taxon>
        <taxon>Kribbellaceae</taxon>
        <taxon>Kribbella</taxon>
    </lineage>
</organism>
<feature type="domain" description="Methyltransferase type 11" evidence="1">
    <location>
        <begin position="25"/>
        <end position="120"/>
    </location>
</feature>
<dbReference type="Proteomes" id="UP000295151">
    <property type="component" value="Unassembled WGS sequence"/>
</dbReference>
<reference evidence="2 3" key="1">
    <citation type="submission" date="2019-03" db="EMBL/GenBank/DDBJ databases">
        <title>Genomic Encyclopedia of Type Strains, Phase III (KMG-III): the genomes of soil and plant-associated and newly described type strains.</title>
        <authorList>
            <person name="Whitman W."/>
        </authorList>
    </citation>
    <scope>NUCLEOTIDE SEQUENCE [LARGE SCALE GENOMIC DNA]</scope>
    <source>
        <strain evidence="2 3">VKM Ac-2575</strain>
    </source>
</reference>
<dbReference type="SUPFAM" id="SSF53335">
    <property type="entry name" value="S-adenosyl-L-methionine-dependent methyltransferases"/>
    <property type="match status" value="1"/>
</dbReference>
<evidence type="ECO:0000259" key="1">
    <source>
        <dbReference type="Pfam" id="PF08241"/>
    </source>
</evidence>
<dbReference type="Gene3D" id="3.40.50.150">
    <property type="entry name" value="Vaccinia Virus protein VP39"/>
    <property type="match status" value="1"/>
</dbReference>
<sequence length="190" mass="20262">MGMTAWSEYAAAKSRLIGGLRGTVLEIGAGRGANFGYLSPDVSWIGLEPHDRTRAALLRTAAAHDLPSRQVLAASAERIPLPEASVDGVLSTVVLCSVSDLGAALAEVRRVLRPGGRFVFFEHVAAPSGTWTHHLQRIAAPFTRTFDKGCDPSRDIGTAIRSAGFATVEFDRYVRPGPLHIPFIAGTADN</sequence>
<evidence type="ECO:0000313" key="3">
    <source>
        <dbReference type="Proteomes" id="UP000295151"/>
    </source>
</evidence>
<accession>A0A4R7SX30</accession>
<dbReference type="PANTHER" id="PTHR45036">
    <property type="entry name" value="METHYLTRANSFERASE LIKE 7B"/>
    <property type="match status" value="1"/>
</dbReference>
<keyword evidence="2" id="KW-0808">Transferase</keyword>
<keyword evidence="3" id="KW-1185">Reference proteome</keyword>
<dbReference type="GO" id="GO:0008757">
    <property type="term" value="F:S-adenosylmethionine-dependent methyltransferase activity"/>
    <property type="evidence" value="ECO:0007669"/>
    <property type="project" value="InterPro"/>
</dbReference>
<dbReference type="Pfam" id="PF08241">
    <property type="entry name" value="Methyltransf_11"/>
    <property type="match status" value="1"/>
</dbReference>